<dbReference type="RefSeq" id="WP_310091285.1">
    <property type="nucleotide sequence ID" value="NZ_JAVDTT010000001.1"/>
</dbReference>
<reference evidence="2 3" key="1">
    <citation type="submission" date="2023-07" db="EMBL/GenBank/DDBJ databases">
        <title>Sorghum-associated microbial communities from plants grown in Nebraska, USA.</title>
        <authorList>
            <person name="Schachtman D."/>
        </authorList>
    </citation>
    <scope>NUCLEOTIDE SEQUENCE [LARGE SCALE GENOMIC DNA]</scope>
    <source>
        <strain evidence="2 3">BE107</strain>
    </source>
</reference>
<dbReference type="Proteomes" id="UP001254759">
    <property type="component" value="Unassembled WGS sequence"/>
</dbReference>
<protein>
    <recommendedName>
        <fullName evidence="1">GmrSD restriction endonucleases N-terminal domain-containing protein</fullName>
    </recommendedName>
</protein>
<dbReference type="PANTHER" id="PTHR35149:SF1">
    <property type="entry name" value="DUF5655 DOMAIN-CONTAINING PROTEIN"/>
    <property type="match status" value="1"/>
</dbReference>
<evidence type="ECO:0000313" key="3">
    <source>
        <dbReference type="Proteomes" id="UP001254759"/>
    </source>
</evidence>
<comment type="caution">
    <text evidence="2">The sequence shown here is derived from an EMBL/GenBank/DDBJ whole genome shotgun (WGS) entry which is preliminary data.</text>
</comment>
<organism evidence="2 3">
    <name type="scientific">Pseudoxanthomonas sacheonensis</name>
    <dbReference type="NCBI Taxonomy" id="443615"/>
    <lineage>
        <taxon>Bacteria</taxon>
        <taxon>Pseudomonadati</taxon>
        <taxon>Pseudomonadota</taxon>
        <taxon>Gammaproteobacteria</taxon>
        <taxon>Lysobacterales</taxon>
        <taxon>Lysobacteraceae</taxon>
        <taxon>Pseudoxanthomonas</taxon>
    </lineage>
</organism>
<dbReference type="EMBL" id="JAVDTT010000001">
    <property type="protein sequence ID" value="MDR6841028.1"/>
    <property type="molecule type" value="Genomic_DNA"/>
</dbReference>
<evidence type="ECO:0000313" key="2">
    <source>
        <dbReference type="EMBL" id="MDR6841028.1"/>
    </source>
</evidence>
<proteinExistence type="predicted"/>
<evidence type="ECO:0000259" key="1">
    <source>
        <dbReference type="Pfam" id="PF03235"/>
    </source>
</evidence>
<dbReference type="PANTHER" id="PTHR35149">
    <property type="entry name" value="SLL5132 PROTEIN"/>
    <property type="match status" value="1"/>
</dbReference>
<dbReference type="InterPro" id="IPR004919">
    <property type="entry name" value="GmrSD_N"/>
</dbReference>
<name>A0ABU1RQH7_9GAMM</name>
<accession>A0ABU1RQH7</accession>
<sequence length="539" mass="61161">MQSPLNAAAPTAGSLMSTSMFEVPIYQREYAWTLEEVEDFWNDIDEALSAESYFLGLLILTKEGNRYHVVDGQQRILTLTMLAAALRDEAIKNGRKALADKIQSDFLKTINYNTDAAESRVVLSDVTDNETLQKIIEGSFDPEDEAVSGEVSDRIRNAYRFLCLKLRADIASDPFRRLGIWTEFITDKLYFAVFVHPDARSAYRVFEAINTRGRDLTTAELLKNFVLSQTAGDQKQALYSEWQSIAQQFQSDGANSFVQYIRHVVTVEVGHILPKDLFDLVAGRGAFVGSRDRPSIQRLMELLRSKLPLYVQMIDPGVPGPADGEALSIFSALNSLSVISVRPILMALIETQDDPIDAMRDVLRLVVRRIVVGNLGTGNVERRFGEAAKSIRQTRDWVRVKQDLADLVPSREDFVSQLSRRSLNKQTLTFMRRSIIHRTMSPEREGHFHLIRPKQAYEWLGLDPEEITFWTNTIGNSFLATTERRSRLANTWEGFKQEMLDEAADGELKERLREIDDWDAEAIESMGSFLAEAAANVWY</sequence>
<dbReference type="Pfam" id="PF03235">
    <property type="entry name" value="GmrSD_N"/>
    <property type="match status" value="1"/>
</dbReference>
<keyword evidence="3" id="KW-1185">Reference proteome</keyword>
<feature type="domain" description="GmrSD restriction endonucleases N-terminal" evidence="1">
    <location>
        <begin position="21"/>
        <end position="226"/>
    </location>
</feature>
<gene>
    <name evidence="2" type="ORF">J2W94_001292</name>
</gene>